<keyword evidence="4" id="KW-1185">Reference proteome</keyword>
<feature type="domain" description="F-box" evidence="2">
    <location>
        <begin position="305"/>
        <end position="341"/>
    </location>
</feature>
<feature type="region of interest" description="Disordered" evidence="1">
    <location>
        <begin position="1"/>
        <end position="21"/>
    </location>
</feature>
<dbReference type="AlphaFoldDB" id="A0A6A6W9T3"/>
<dbReference type="RefSeq" id="XP_033601776.1">
    <property type="nucleotide sequence ID" value="XM_033748157.1"/>
</dbReference>
<name>A0A6A6W9T3_9PEZI</name>
<reference evidence="3" key="1">
    <citation type="journal article" date="2020" name="Stud. Mycol.">
        <title>101 Dothideomycetes genomes: a test case for predicting lifestyles and emergence of pathogens.</title>
        <authorList>
            <person name="Haridas S."/>
            <person name="Albert R."/>
            <person name="Binder M."/>
            <person name="Bloem J."/>
            <person name="Labutti K."/>
            <person name="Salamov A."/>
            <person name="Andreopoulos B."/>
            <person name="Baker S."/>
            <person name="Barry K."/>
            <person name="Bills G."/>
            <person name="Bluhm B."/>
            <person name="Cannon C."/>
            <person name="Castanera R."/>
            <person name="Culley D."/>
            <person name="Daum C."/>
            <person name="Ezra D."/>
            <person name="Gonzalez J."/>
            <person name="Henrissat B."/>
            <person name="Kuo A."/>
            <person name="Liang C."/>
            <person name="Lipzen A."/>
            <person name="Lutzoni F."/>
            <person name="Magnuson J."/>
            <person name="Mondo S."/>
            <person name="Nolan M."/>
            <person name="Ohm R."/>
            <person name="Pangilinan J."/>
            <person name="Park H.-J."/>
            <person name="Ramirez L."/>
            <person name="Alfaro M."/>
            <person name="Sun H."/>
            <person name="Tritt A."/>
            <person name="Yoshinaga Y."/>
            <person name="Zwiers L.-H."/>
            <person name="Turgeon B."/>
            <person name="Goodwin S."/>
            <person name="Spatafora J."/>
            <person name="Crous P."/>
            <person name="Grigoriev I."/>
        </authorList>
    </citation>
    <scope>NUCLEOTIDE SEQUENCE</scope>
    <source>
        <strain evidence="3">CBS 121739</strain>
    </source>
</reference>
<dbReference type="SUPFAM" id="SSF81383">
    <property type="entry name" value="F-box domain"/>
    <property type="match status" value="1"/>
</dbReference>
<evidence type="ECO:0000313" key="4">
    <source>
        <dbReference type="Proteomes" id="UP000799437"/>
    </source>
</evidence>
<gene>
    <name evidence="3" type="ORF">EJ05DRAFT_510155</name>
</gene>
<dbReference type="Pfam" id="PF12937">
    <property type="entry name" value="F-box-like"/>
    <property type="match status" value="1"/>
</dbReference>
<dbReference type="InterPro" id="IPR001810">
    <property type="entry name" value="F-box_dom"/>
</dbReference>
<dbReference type="SUPFAM" id="SSF69322">
    <property type="entry name" value="Tricorn protease domain 2"/>
    <property type="match status" value="1"/>
</dbReference>
<proteinExistence type="predicted"/>
<feature type="compositionally biased region" description="Low complexity" evidence="1">
    <location>
        <begin position="156"/>
        <end position="171"/>
    </location>
</feature>
<dbReference type="InterPro" id="IPR036047">
    <property type="entry name" value="F-box-like_dom_sf"/>
</dbReference>
<evidence type="ECO:0000259" key="2">
    <source>
        <dbReference type="Pfam" id="PF12937"/>
    </source>
</evidence>
<dbReference type="Proteomes" id="UP000799437">
    <property type="component" value="Unassembled WGS sequence"/>
</dbReference>
<accession>A0A6A6W9T3</accession>
<organism evidence="3 4">
    <name type="scientific">Pseudovirgaria hyperparasitica</name>
    <dbReference type="NCBI Taxonomy" id="470096"/>
    <lineage>
        <taxon>Eukaryota</taxon>
        <taxon>Fungi</taxon>
        <taxon>Dikarya</taxon>
        <taxon>Ascomycota</taxon>
        <taxon>Pezizomycotina</taxon>
        <taxon>Dothideomycetes</taxon>
        <taxon>Dothideomycetes incertae sedis</taxon>
        <taxon>Acrospermales</taxon>
        <taxon>Acrospermaceae</taxon>
        <taxon>Pseudovirgaria</taxon>
    </lineage>
</organism>
<feature type="compositionally biased region" description="Low complexity" evidence="1">
    <location>
        <begin position="12"/>
        <end position="21"/>
    </location>
</feature>
<protein>
    <recommendedName>
        <fullName evidence="2">F-box domain-containing protein</fullName>
    </recommendedName>
</protein>
<evidence type="ECO:0000313" key="3">
    <source>
        <dbReference type="EMBL" id="KAF2759325.1"/>
    </source>
</evidence>
<dbReference type="GeneID" id="54489211"/>
<feature type="region of interest" description="Disordered" evidence="1">
    <location>
        <begin position="156"/>
        <end position="196"/>
    </location>
</feature>
<sequence>MSPNLEHSILPSPASSRTSLHSSLSIPSIRCYSPVDHRSSHKTRPANSFGSIESGYSGTALLSPQLAESDSDTYDPQLDFSRDQWYEQVENHTRVLDDHRTLRPSYSKSRPKTPRVSWRHSLGLVPSSGRRVQRKRPLEVHCRSVTLPKFFTSLLAGSSSSSQSSSRASSAHSDRDTKTPTPQHRIIPTLNQSSSGSIDLLGNRPFTFSGPDFAQVSGSTSGASASIINLSSSSLLPLSAARSLSASPAYSLAGSSFELWSGETAIPKRNSVIDISSYLKHKPSDQVDRLRRKHRLSPRAEPVVLPIEILQQIYSSMSPQDFNSARHACRSWMLASLDQSLLMSALKRGGWASAIDKLCMKDVLTSHDGSFLGNQWNLSCLLARECALSHNWKGNGFSRGQEPKSVENKSNPSPWVVAATTDFADLASGYAAPQTSHSGGLIFTSSVCGKFALVGEGGMIYVYELHGRGLKPVTSVVCPRKVLAVSMDASADRYAIAALLDGRMGIVCELRIPKPLAEARTQDNGSSYLSPRHFPLLTQQSTPLCIENTELVPIDTINVESDQQSIELYDIGNEALGDQNMINRAWNLRLDSTPEATYSFIREKDSARTVPVETGVRNIYRHLCSEDDPPRSVAICPQRRCVAFGCAAGIELHWVDAVNGQDVSRWFPLTAESDFLYFLPPRSGVDSAKKLRLISSAAHPSQQRAIVRRFLSDRARGIFWMPCRRLHTPSSNLLNCDHFRAVPLSDGRHIMFTDPQSGMLVLGSDAPLGSPQKLLRKIYCLPPKHAAIRKIYTTAYDLTWGARIVVGYDDRIVLYTIPPDIMMLSNLEQSLESDVEGGNASIRGADIEGKIRVLRERLSYWPTDFTDRGSHTFSWPLYLPGTEIGKVTGLVELAMQSNPRLVIWAFGRDGWTVTWQLGTGAQRPSVEERTITRDGRVIESSPGTNTYGISYHAAAIDESADVGELQHERAVSYDGNVSTILSVDDGLVQDDELEFLEIPQAQARYSRRGDLWVDSDGDVWMRDV</sequence>
<dbReference type="EMBL" id="ML996570">
    <property type="protein sequence ID" value="KAF2759325.1"/>
    <property type="molecule type" value="Genomic_DNA"/>
</dbReference>
<evidence type="ECO:0000256" key="1">
    <source>
        <dbReference type="SAM" id="MobiDB-lite"/>
    </source>
</evidence>
<dbReference type="OrthoDB" id="1689567at2759"/>